<organism evidence="2 3">
    <name type="scientific">Fimbriiglobus ruber</name>
    <dbReference type="NCBI Taxonomy" id="1908690"/>
    <lineage>
        <taxon>Bacteria</taxon>
        <taxon>Pseudomonadati</taxon>
        <taxon>Planctomycetota</taxon>
        <taxon>Planctomycetia</taxon>
        <taxon>Gemmatales</taxon>
        <taxon>Gemmataceae</taxon>
        <taxon>Fimbriiglobus</taxon>
    </lineage>
</organism>
<name>A0A225EDC6_9BACT</name>
<sequence>MRERGIIPETPMRSISRADGGSRRNPIPDKFGRVGGQ</sequence>
<evidence type="ECO:0000313" key="2">
    <source>
        <dbReference type="EMBL" id="OWK46435.1"/>
    </source>
</evidence>
<evidence type="ECO:0000256" key="1">
    <source>
        <dbReference type="SAM" id="MobiDB-lite"/>
    </source>
</evidence>
<feature type="compositionally biased region" description="Basic and acidic residues" evidence="1">
    <location>
        <begin position="20"/>
        <end position="37"/>
    </location>
</feature>
<reference evidence="3" key="1">
    <citation type="submission" date="2017-06" db="EMBL/GenBank/DDBJ databases">
        <title>Genome analysis of Fimbriiglobus ruber SP5, the first member of the order Planctomycetales with confirmed chitinolytic capability.</title>
        <authorList>
            <person name="Ravin N.V."/>
            <person name="Rakitin A.L."/>
            <person name="Ivanova A.A."/>
            <person name="Beletsky A.V."/>
            <person name="Kulichevskaya I.S."/>
            <person name="Mardanov A.V."/>
            <person name="Dedysh S.N."/>
        </authorList>
    </citation>
    <scope>NUCLEOTIDE SEQUENCE [LARGE SCALE GENOMIC DNA]</scope>
    <source>
        <strain evidence="3">SP5</strain>
    </source>
</reference>
<feature type="region of interest" description="Disordered" evidence="1">
    <location>
        <begin position="1"/>
        <end position="37"/>
    </location>
</feature>
<evidence type="ECO:0000313" key="3">
    <source>
        <dbReference type="Proteomes" id="UP000214646"/>
    </source>
</evidence>
<protein>
    <submittedName>
        <fullName evidence="2">Uncharacterized protein</fullName>
    </submittedName>
</protein>
<proteinExistence type="predicted"/>
<accession>A0A225EDC6</accession>
<gene>
    <name evidence="2" type="ORF">FRUB_00134</name>
</gene>
<keyword evidence="3" id="KW-1185">Reference proteome</keyword>
<dbReference type="EMBL" id="NIDE01000001">
    <property type="protein sequence ID" value="OWK46435.1"/>
    <property type="molecule type" value="Genomic_DNA"/>
</dbReference>
<dbReference type="Proteomes" id="UP000214646">
    <property type="component" value="Unassembled WGS sequence"/>
</dbReference>
<dbReference type="AlphaFoldDB" id="A0A225EDC6"/>
<comment type="caution">
    <text evidence="2">The sequence shown here is derived from an EMBL/GenBank/DDBJ whole genome shotgun (WGS) entry which is preliminary data.</text>
</comment>